<dbReference type="InterPro" id="IPR050122">
    <property type="entry name" value="RTK"/>
</dbReference>
<dbReference type="GO" id="GO:0032006">
    <property type="term" value="P:regulation of TOR signaling"/>
    <property type="evidence" value="ECO:0007669"/>
    <property type="project" value="TreeGrafter"/>
</dbReference>
<dbReference type="GO" id="GO:0043235">
    <property type="term" value="C:receptor complex"/>
    <property type="evidence" value="ECO:0007669"/>
    <property type="project" value="TreeGrafter"/>
</dbReference>
<dbReference type="FunCoup" id="E0W2Z8">
    <property type="interactions" value="61"/>
</dbReference>
<feature type="domain" description="Fibronectin type-III" evidence="19">
    <location>
        <begin position="505"/>
        <end position="608"/>
    </location>
</feature>
<feature type="domain" description="Fibronectin type-III" evidence="19">
    <location>
        <begin position="986"/>
        <end position="1089"/>
    </location>
</feature>
<dbReference type="InterPro" id="IPR003961">
    <property type="entry name" value="FN3_dom"/>
</dbReference>
<evidence type="ECO:0000256" key="12">
    <source>
        <dbReference type="ARBA" id="ARBA00023170"/>
    </source>
</evidence>
<dbReference type="VEuPathDB" id="VectorBase:PHUM599640"/>
<keyword evidence="4 16" id="KW-0812">Transmembrane</keyword>
<evidence type="ECO:0000256" key="15">
    <source>
        <dbReference type="PROSITE-ProRule" id="PRU10141"/>
    </source>
</evidence>
<evidence type="ECO:0000259" key="19">
    <source>
        <dbReference type="PROSITE" id="PS50853"/>
    </source>
</evidence>
<dbReference type="OMA" id="RDYWHLQ"/>
<dbReference type="GO" id="GO:0005886">
    <property type="term" value="C:plasma membrane"/>
    <property type="evidence" value="ECO:0007669"/>
    <property type="project" value="TreeGrafter"/>
</dbReference>
<evidence type="ECO:0000259" key="18">
    <source>
        <dbReference type="PROSITE" id="PS50011"/>
    </source>
</evidence>
<dbReference type="OrthoDB" id="65481at2759"/>
<dbReference type="GO" id="GO:0004714">
    <property type="term" value="F:transmembrane receptor protein tyrosine kinase activity"/>
    <property type="evidence" value="ECO:0007669"/>
    <property type="project" value="UniProtKB-EC"/>
</dbReference>
<dbReference type="SUPFAM" id="SSF63825">
    <property type="entry name" value="YWTD domain"/>
    <property type="match status" value="3"/>
</dbReference>
<evidence type="ECO:0000256" key="17">
    <source>
        <dbReference type="SAM" id="Phobius"/>
    </source>
</evidence>
<dbReference type="STRING" id="121224.E0W2Z8"/>
<evidence type="ECO:0000256" key="13">
    <source>
        <dbReference type="ARBA" id="ARBA00023180"/>
    </source>
</evidence>
<dbReference type="Pfam" id="PF07714">
    <property type="entry name" value="PK_Tyr_Ser-Thr"/>
    <property type="match status" value="1"/>
</dbReference>
<reference evidence="20" key="2">
    <citation type="submission" date="2007-04" db="EMBL/GenBank/DDBJ databases">
        <title>The genome of the human body louse.</title>
        <authorList>
            <consortium name="The Human Body Louse Genome Consortium"/>
            <person name="Kirkness E."/>
            <person name="Walenz B."/>
            <person name="Hass B."/>
            <person name="Bruggner R."/>
            <person name="Strausberg R."/>
        </authorList>
    </citation>
    <scope>NUCLEOTIDE SEQUENCE</scope>
    <source>
        <strain evidence="20">USDA</strain>
    </source>
</reference>
<dbReference type="SMART" id="SM00219">
    <property type="entry name" value="TyrKc"/>
    <property type="match status" value="1"/>
</dbReference>
<keyword evidence="5" id="KW-0677">Repeat</keyword>
<evidence type="ECO:0000256" key="6">
    <source>
        <dbReference type="ARBA" id="ARBA00022741"/>
    </source>
</evidence>
<reference evidence="21" key="3">
    <citation type="submission" date="2021-02" db="UniProtKB">
        <authorList>
            <consortium name="EnsemblMetazoa"/>
        </authorList>
    </citation>
    <scope>IDENTIFICATION</scope>
    <source>
        <strain evidence="21">USDA</strain>
    </source>
</reference>
<dbReference type="InterPro" id="IPR036116">
    <property type="entry name" value="FN3_sf"/>
</dbReference>
<dbReference type="PROSITE" id="PS00107">
    <property type="entry name" value="PROTEIN_KINASE_ATP"/>
    <property type="match status" value="1"/>
</dbReference>
<dbReference type="InterPro" id="IPR011009">
    <property type="entry name" value="Kinase-like_dom_sf"/>
</dbReference>
<gene>
    <name evidence="21" type="primary">8236883</name>
    <name evidence="20" type="ORF">Phum_PHUM599640</name>
</gene>
<dbReference type="InterPro" id="IPR000719">
    <property type="entry name" value="Prot_kinase_dom"/>
</dbReference>
<proteinExistence type="inferred from homology"/>
<evidence type="ECO:0000313" key="20">
    <source>
        <dbReference type="EMBL" id="EEB20004.1"/>
    </source>
</evidence>
<keyword evidence="11" id="KW-0829">Tyrosine-protein kinase</keyword>
<evidence type="ECO:0000256" key="7">
    <source>
        <dbReference type="ARBA" id="ARBA00022777"/>
    </source>
</evidence>
<dbReference type="Gene3D" id="2.120.10.30">
    <property type="entry name" value="TolB, C-terminal domain"/>
    <property type="match status" value="3"/>
</dbReference>
<evidence type="ECO:0000256" key="8">
    <source>
        <dbReference type="ARBA" id="ARBA00022840"/>
    </source>
</evidence>
<dbReference type="InterPro" id="IPR008266">
    <property type="entry name" value="Tyr_kinase_AS"/>
</dbReference>
<comment type="subcellular location">
    <subcellularLocation>
        <location evidence="1">Membrane</location>
        <topology evidence="1">Single-pass membrane protein</topology>
    </subcellularLocation>
</comment>
<dbReference type="PROSITE" id="PS50011">
    <property type="entry name" value="PROTEIN_KINASE_DOM"/>
    <property type="match status" value="1"/>
</dbReference>
<evidence type="ECO:0000256" key="11">
    <source>
        <dbReference type="ARBA" id="ARBA00023137"/>
    </source>
</evidence>
<keyword evidence="3 20" id="KW-0808">Transferase</keyword>
<dbReference type="CDD" id="cd00063">
    <property type="entry name" value="FN3"/>
    <property type="match status" value="7"/>
</dbReference>
<dbReference type="eggNOG" id="KOG1095">
    <property type="taxonomic scope" value="Eukaryota"/>
</dbReference>
<evidence type="ECO:0000313" key="21">
    <source>
        <dbReference type="EnsemblMetazoa" id="PHUM599640-PA"/>
    </source>
</evidence>
<dbReference type="PANTHER" id="PTHR24416:SF527">
    <property type="entry name" value="PROTO-ONCOGENE TYROSINE-PROTEIN KINASE ROS"/>
    <property type="match status" value="1"/>
</dbReference>
<sequence length="2303" mass="261282">MGCNDAINQFFQKLKDEIGVPPAPYLVADTLTATSLSLAWERVRYSEISYLVQWRYEEHAGAWQYCRNQSWGSSNVLLVENLQPYTKYRFRVALLLSHHSEPIVSEPSVVISTLPAGVPSSPPIIIRVTAVDSKRISISWKPGPFPNGPIHSYILELVGEFTALKEDIQATKTTDFYMFQNLNANSKYIVSISMRNAVGEGPAATAEISTPPEVSVKDALQPILILGSDYRVIKQGADMMLDVPGVIYKTSNLITGIAIHVNKNLLFVSDSDGYVSVATLKEYSKPKHLLTPVDIIFKPYDLSVDWLNQHLYILGEVNHNKASLWQIARSSLSGSGLTVAVAGITSKPLHIEVDPYNGYLFWLIQGHNRGGLYRLDLANISNGIKHEVIPDLILEDPNLGAFVVDHVNFCILVPNHLKNTVYSVSLDGREVADLRSNTQQPLFQNVLSLAFANGLFYWTNGEEVLTEDYHEEYHTYFHNHYLGSKNRSYIGVYIDLPSSQPIPIPVNPPIHVQAVLGGHVAKISWQPPHVVGGQGKGAWQNWSYELQIKNEKTGEIRTERDINNSTFYTIDGLEENTEYVIKLAAYTSSGNGPWSSGFHGKTLKTPPNGQYPTILWSAAEGLLESDVTGEEVETLISHENLKNNNGDYHFVDICWYRDILYLVTNTTKVYWYNMTSHEYGHLHNLDSVGSIAIDWLGKKLYWSNPKQQLIIRGDLSGFSPEPLLILTIAKELNIDSENAFIYWSTGHTVECARLNGDGRRVYYPAELFSGKQVMGLTLNLDDRHVYWVVRSNEGSNLYKAPMARSNGINEQDLQPLKISGLKHPNMQGPLCYFSDHLLWLQDNKKAVIGDLTGQNAAIISGMSLLGLNMVAVMDHNLPVLQDDEIQVIPEPVDSISIRIIGTSSAFNITWNPVTNVNFGQVFYDIKTEDNSKESIVKVAENYLVYDRAKELPPYSELRVTIQAFSYWGSSSQVIRKIRSPPSLPSSPTNLRIFISHRLNIDTREKKVTALLRWDAPEQPNGLITTYKIKYFYTGENSERVFHVYAKPDKLELELDNLYFNVTYFFQVKAFTLAGEGKYSKPVQANTNLETPLPLLLVTTKDSVKIIDCDSKSTLLLSSGDRPNDITFNSNEGLVYWLNDMQEIFGMKIDGTKKSKIHILNGTGLSLTIDWIGRFLYWSELENKDGTFLTSSIFRLDLTQLESGIFHVDRIVKRTGQIIEIEVLPFNNLLYWIEVNQDGGGHLMQSRTDGSNLSPLFSMPDEKNENECTCTENPIIGRVLSVDQTDPFNVAIIYSNEWQDYIYQTEPNGCDCRLMVHSSKLSPTSLTTDHKYLYWSNETEDSVFIYKQNSIETFTLEGVKKIMAVGSHLQPFPPVNCLMAQQVAPIPILLDNSVSSITLQLPQPERNIECKNISLPSVQYIIYFDSITEDGISECNEDILKCKSVMTYQRIVKINDLEPFSTYVFMISLRNYFNFLKEPITGPPIIYSTLAGAPSSPQNVSAKVLTPNTVEVNWLLSPNKSIDKTVSYQVHWRTEGIVAGVRQSGEQIVEKTDRFNNSSFSIIIKKLIPGQTYLIWVRAYSKYSSMYSESEKVEVKTFKKPNNITLERASSYSLEISWIPPKEHVQQYEIQYQVFSSPTTAEWKNISPNYDNVYSIENLSPKTLYRFRAKIIYFKSKEPYVWPQERGFVFETLGDRPSRPGTPVIQQLRKDVYQVLWEKSRDNGASIDYYALEGLIKKTWRRKRETNYSNLIGASENAFLEEWNLYYNGSENYWIINELSPSMKYIFRVKAKNLFGWSDFSETSKSFDFTEAAMLADQEELGLVLGTTLPALLFCCIVVIVIFCCVSKMREKEKKELQIITLNTNNRLGQTDVELATLRELPRRGNFIHNANILYDPSMGPPISEEISLLPHIRRDQFKLTKFLGSGAFGEVYEGTAQGLPTTSTDTRVAIKALRKGATEQEKSEFLKEAQLMSHFKHEHILQLLGVCLDNDPNYILMELMEGGDLLSYLRTSRPLVNTPNSIKLKDLLEICVDVTKGCKYLEEMHFVHRDLACRNCLVSSTDPNLRIVKIGDFGLARDIYKNDYYRKEGEGLLPVRWMAPESLVDGVFTSQSDVWAFGVLIWEIMTLGQQPYPARTNLEVLHYVRAGGRLERPSNCPEELHQLMIKCWSFNPENRPTFKHCLEALTRLKELTDNFTLITDTCVINPTDATSGENCDVRNDESRDGDVKEIYESHKSNSGTGTEPHRYLELIYEKEAQDVDGYEIPRFSGHNNKLNKMRTFSTIDNSRVVDDLANITTRTVRKG</sequence>
<dbReference type="InterPro" id="IPR020635">
    <property type="entry name" value="Tyr_kinase_cat_dom"/>
</dbReference>
<dbReference type="PRINTS" id="PR00109">
    <property type="entry name" value="TYRKINASE"/>
</dbReference>
<evidence type="ECO:0000313" key="22">
    <source>
        <dbReference type="Proteomes" id="UP000009046"/>
    </source>
</evidence>
<accession>E0W2Z8</accession>
<dbReference type="EC" id="2.7.10.1" evidence="16"/>
<dbReference type="InParanoid" id="E0W2Z8"/>
<dbReference type="InterPro" id="IPR017441">
    <property type="entry name" value="Protein_kinase_ATP_BS"/>
</dbReference>
<feature type="domain" description="Fibronectin type-III" evidence="19">
    <location>
        <begin position="1495"/>
        <end position="1597"/>
    </location>
</feature>
<keyword evidence="8 15" id="KW-0067">ATP-binding</keyword>
<protein>
    <recommendedName>
        <fullName evidence="16">Tyrosine-protein kinase receptor</fullName>
        <ecNumber evidence="16">2.7.10.1</ecNumber>
    </recommendedName>
</protein>
<keyword evidence="22" id="KW-1185">Reference proteome</keyword>
<dbReference type="KEGG" id="phu:Phum_PHUM599640"/>
<dbReference type="GO" id="GO:0005524">
    <property type="term" value="F:ATP binding"/>
    <property type="evidence" value="ECO:0007669"/>
    <property type="project" value="UniProtKB-UniRule"/>
</dbReference>
<feature type="transmembrane region" description="Helical" evidence="17">
    <location>
        <begin position="1820"/>
        <end position="1845"/>
    </location>
</feature>
<dbReference type="FunFam" id="1.10.510.10:FF:000341">
    <property type="entry name" value="Tyrosine-protein kinase receptor"/>
    <property type="match status" value="1"/>
</dbReference>
<dbReference type="PROSITE" id="PS50853">
    <property type="entry name" value="FN3"/>
    <property type="match status" value="7"/>
</dbReference>
<keyword evidence="6 15" id="KW-0547">Nucleotide-binding</keyword>
<dbReference type="CTD" id="8236883"/>
<evidence type="ECO:0000256" key="4">
    <source>
        <dbReference type="ARBA" id="ARBA00022692"/>
    </source>
</evidence>
<dbReference type="SUPFAM" id="SSF56112">
    <property type="entry name" value="Protein kinase-like (PK-like)"/>
    <property type="match status" value="1"/>
</dbReference>
<dbReference type="GeneID" id="8236883"/>
<dbReference type="InterPro" id="IPR002011">
    <property type="entry name" value="Tyr_kinase_rcpt_2_CS"/>
</dbReference>
<evidence type="ECO:0000256" key="16">
    <source>
        <dbReference type="RuleBase" id="RU000312"/>
    </source>
</evidence>
<dbReference type="GO" id="GO:0007169">
    <property type="term" value="P:cell surface receptor protein tyrosine kinase signaling pathway"/>
    <property type="evidence" value="ECO:0007669"/>
    <property type="project" value="InterPro"/>
</dbReference>
<feature type="binding site" evidence="15">
    <location>
        <position position="1951"/>
    </location>
    <ligand>
        <name>ATP</name>
        <dbReference type="ChEBI" id="CHEBI:30616"/>
    </ligand>
</feature>
<evidence type="ECO:0000256" key="9">
    <source>
        <dbReference type="ARBA" id="ARBA00022989"/>
    </source>
</evidence>
<dbReference type="PROSITE" id="PS00109">
    <property type="entry name" value="PROTEIN_KINASE_TYR"/>
    <property type="match status" value="1"/>
</dbReference>
<evidence type="ECO:0000256" key="14">
    <source>
        <dbReference type="ARBA" id="ARBA00051243"/>
    </source>
</evidence>
<dbReference type="HOGENOM" id="CLU_000798_0_0_1"/>
<evidence type="ECO:0000256" key="5">
    <source>
        <dbReference type="ARBA" id="ARBA00022737"/>
    </source>
</evidence>
<dbReference type="InterPro" id="IPR013783">
    <property type="entry name" value="Ig-like_fold"/>
</dbReference>
<dbReference type="PANTHER" id="PTHR24416">
    <property type="entry name" value="TYROSINE-PROTEIN KINASE RECEPTOR"/>
    <property type="match status" value="1"/>
</dbReference>
<dbReference type="Pfam" id="PF00041">
    <property type="entry name" value="fn3"/>
    <property type="match status" value="6"/>
</dbReference>
<evidence type="ECO:0000256" key="3">
    <source>
        <dbReference type="ARBA" id="ARBA00022679"/>
    </source>
</evidence>
<dbReference type="InterPro" id="IPR011042">
    <property type="entry name" value="6-blade_b-propeller_TolB-like"/>
</dbReference>
<feature type="domain" description="Fibronectin type-III" evidence="19">
    <location>
        <begin position="1599"/>
        <end position="1694"/>
    </location>
</feature>
<dbReference type="CDD" id="cd05044">
    <property type="entry name" value="PTKc_c-ros"/>
    <property type="match status" value="1"/>
</dbReference>
<comment type="similarity">
    <text evidence="16">Belongs to the protein kinase superfamily. Tyr protein kinase family. Insulin receptor subfamily.</text>
</comment>
<dbReference type="Proteomes" id="UP000009046">
    <property type="component" value="Unassembled WGS sequence"/>
</dbReference>
<dbReference type="SMART" id="SM00060">
    <property type="entry name" value="FN3"/>
    <property type="match status" value="9"/>
</dbReference>
<keyword evidence="9 17" id="KW-1133">Transmembrane helix</keyword>
<dbReference type="EMBL" id="DS235881">
    <property type="protein sequence ID" value="EEB20004.1"/>
    <property type="molecule type" value="Genomic_DNA"/>
</dbReference>
<keyword evidence="2 16" id="KW-0597">Phosphoprotein</keyword>
<dbReference type="EMBL" id="AAZO01007312">
    <property type="status" value="NOT_ANNOTATED_CDS"/>
    <property type="molecule type" value="Genomic_DNA"/>
</dbReference>
<feature type="domain" description="Fibronectin type-III" evidence="19">
    <location>
        <begin position="21"/>
        <end position="116"/>
    </location>
</feature>
<evidence type="ECO:0000256" key="2">
    <source>
        <dbReference type="ARBA" id="ARBA00022553"/>
    </source>
</evidence>
<reference evidence="20" key="1">
    <citation type="submission" date="2007-04" db="EMBL/GenBank/DDBJ databases">
        <title>Annotation of Pediculus humanus corporis strain USDA.</title>
        <authorList>
            <person name="Kirkness E."/>
            <person name="Hannick L."/>
            <person name="Hass B."/>
            <person name="Bruggner R."/>
            <person name="Lawson D."/>
            <person name="Bidwell S."/>
            <person name="Joardar V."/>
            <person name="Caler E."/>
            <person name="Walenz B."/>
            <person name="Inman J."/>
            <person name="Schobel S."/>
            <person name="Galinsky K."/>
            <person name="Amedeo P."/>
            <person name="Strausberg R."/>
        </authorList>
    </citation>
    <scope>NUCLEOTIDE SEQUENCE</scope>
    <source>
        <strain evidence="20">USDA</strain>
    </source>
</reference>
<keyword evidence="13" id="KW-0325">Glycoprotein</keyword>
<dbReference type="EnsemblMetazoa" id="PHUM599640-RA">
    <property type="protein sequence ID" value="PHUM599640-PA"/>
    <property type="gene ID" value="PHUM599640"/>
</dbReference>
<feature type="domain" description="Fibronectin type-III" evidence="19">
    <location>
        <begin position="1698"/>
        <end position="1812"/>
    </location>
</feature>
<dbReference type="SUPFAM" id="SSF49265">
    <property type="entry name" value="Fibronectin type III"/>
    <property type="match status" value="5"/>
</dbReference>
<dbReference type="InterPro" id="IPR001245">
    <property type="entry name" value="Ser-Thr/Tyr_kinase_cat_dom"/>
</dbReference>
<dbReference type="SMART" id="SM00135">
    <property type="entry name" value="LY"/>
    <property type="match status" value="5"/>
</dbReference>
<evidence type="ECO:0000256" key="10">
    <source>
        <dbReference type="ARBA" id="ARBA00023136"/>
    </source>
</evidence>
<feature type="domain" description="Fibronectin type-III" evidence="19">
    <location>
        <begin position="122"/>
        <end position="214"/>
    </location>
</feature>
<dbReference type="Gene3D" id="3.30.200.20">
    <property type="entry name" value="Phosphorylase Kinase, domain 1"/>
    <property type="match status" value="1"/>
</dbReference>
<evidence type="ECO:0000256" key="1">
    <source>
        <dbReference type="ARBA" id="ARBA00004167"/>
    </source>
</evidence>
<dbReference type="InterPro" id="IPR000033">
    <property type="entry name" value="LDLR_classB_rpt"/>
</dbReference>
<keyword evidence="10 17" id="KW-0472">Membrane</keyword>
<comment type="catalytic activity">
    <reaction evidence="14 16">
        <text>L-tyrosyl-[protein] + ATP = O-phospho-L-tyrosyl-[protein] + ADP + H(+)</text>
        <dbReference type="Rhea" id="RHEA:10596"/>
        <dbReference type="Rhea" id="RHEA-COMP:10136"/>
        <dbReference type="Rhea" id="RHEA-COMP:20101"/>
        <dbReference type="ChEBI" id="CHEBI:15378"/>
        <dbReference type="ChEBI" id="CHEBI:30616"/>
        <dbReference type="ChEBI" id="CHEBI:46858"/>
        <dbReference type="ChEBI" id="CHEBI:61978"/>
        <dbReference type="ChEBI" id="CHEBI:456216"/>
        <dbReference type="EC" id="2.7.10.1"/>
    </reaction>
</comment>
<dbReference type="RefSeq" id="XP_002432742.1">
    <property type="nucleotide sequence ID" value="XM_002432697.1"/>
</dbReference>
<name>E0W2Z8_PEDHC</name>
<keyword evidence="12 16" id="KW-0675">Receptor</keyword>
<keyword evidence="7 20" id="KW-0418">Kinase</keyword>
<dbReference type="Gene3D" id="2.60.40.10">
    <property type="entry name" value="Immunoglobulins"/>
    <property type="match status" value="7"/>
</dbReference>
<feature type="domain" description="Protein kinase" evidence="18">
    <location>
        <begin position="1917"/>
        <end position="2188"/>
    </location>
</feature>
<dbReference type="PROSITE" id="PS00239">
    <property type="entry name" value="RECEPTOR_TYR_KIN_II"/>
    <property type="match status" value="1"/>
</dbReference>
<dbReference type="Gene3D" id="1.10.510.10">
    <property type="entry name" value="Transferase(Phosphotransferase) domain 1"/>
    <property type="match status" value="1"/>
</dbReference>
<organism>
    <name type="scientific">Pediculus humanus subsp. corporis</name>
    <name type="common">Body louse</name>
    <dbReference type="NCBI Taxonomy" id="121224"/>
    <lineage>
        <taxon>Eukaryota</taxon>
        <taxon>Metazoa</taxon>
        <taxon>Ecdysozoa</taxon>
        <taxon>Arthropoda</taxon>
        <taxon>Hexapoda</taxon>
        <taxon>Insecta</taxon>
        <taxon>Pterygota</taxon>
        <taxon>Neoptera</taxon>
        <taxon>Paraneoptera</taxon>
        <taxon>Psocodea</taxon>
        <taxon>Troctomorpha</taxon>
        <taxon>Phthiraptera</taxon>
        <taxon>Anoplura</taxon>
        <taxon>Pediculidae</taxon>
        <taxon>Pediculus</taxon>
    </lineage>
</organism>